<dbReference type="Proteomes" id="UP001372338">
    <property type="component" value="Unassembled WGS sequence"/>
</dbReference>
<feature type="repeat" description="WD" evidence="3">
    <location>
        <begin position="545"/>
        <end position="577"/>
    </location>
</feature>
<comment type="caution">
    <text evidence="5">The sequence shown here is derived from an EMBL/GenBank/DDBJ whole genome shotgun (WGS) entry which is preliminary data.</text>
</comment>
<evidence type="ECO:0000256" key="2">
    <source>
        <dbReference type="ARBA" id="ARBA00022737"/>
    </source>
</evidence>
<evidence type="ECO:0000256" key="3">
    <source>
        <dbReference type="PROSITE-ProRule" id="PRU00221"/>
    </source>
</evidence>
<dbReference type="PROSITE" id="PS00678">
    <property type="entry name" value="WD_REPEATS_1"/>
    <property type="match status" value="1"/>
</dbReference>
<feature type="repeat" description="WD" evidence="3">
    <location>
        <begin position="380"/>
        <end position="422"/>
    </location>
</feature>
<evidence type="ECO:0000256" key="1">
    <source>
        <dbReference type="ARBA" id="ARBA00022574"/>
    </source>
</evidence>
<dbReference type="SUPFAM" id="SSF50978">
    <property type="entry name" value="WD40 repeat-like"/>
    <property type="match status" value="1"/>
</dbReference>
<evidence type="ECO:0000313" key="5">
    <source>
        <dbReference type="EMBL" id="KAK7255943.1"/>
    </source>
</evidence>
<accession>A0AAN9EEW8</accession>
<dbReference type="AlphaFoldDB" id="A0AAN9EEW8"/>
<feature type="region of interest" description="Disordered" evidence="4">
    <location>
        <begin position="84"/>
        <end position="106"/>
    </location>
</feature>
<keyword evidence="6" id="KW-1185">Reference proteome</keyword>
<dbReference type="PANTHER" id="PTHR44376">
    <property type="entry name" value="TRANSCRIPTIONAL REGULATOR OF FILAMENTOUS GROWTH FLO8"/>
    <property type="match status" value="1"/>
</dbReference>
<dbReference type="InterPro" id="IPR001680">
    <property type="entry name" value="WD40_rpt"/>
</dbReference>
<keyword evidence="1 3" id="KW-0853">WD repeat</keyword>
<keyword evidence="2" id="KW-0677">Repeat</keyword>
<dbReference type="Pfam" id="PF00400">
    <property type="entry name" value="WD40"/>
    <property type="match status" value="5"/>
</dbReference>
<dbReference type="EMBL" id="JAYWIO010000006">
    <property type="protein sequence ID" value="KAK7255943.1"/>
    <property type="molecule type" value="Genomic_DNA"/>
</dbReference>
<organism evidence="5 6">
    <name type="scientific">Crotalaria pallida</name>
    <name type="common">Smooth rattlebox</name>
    <name type="synonym">Crotalaria striata</name>
    <dbReference type="NCBI Taxonomy" id="3830"/>
    <lineage>
        <taxon>Eukaryota</taxon>
        <taxon>Viridiplantae</taxon>
        <taxon>Streptophyta</taxon>
        <taxon>Embryophyta</taxon>
        <taxon>Tracheophyta</taxon>
        <taxon>Spermatophyta</taxon>
        <taxon>Magnoliopsida</taxon>
        <taxon>eudicotyledons</taxon>
        <taxon>Gunneridae</taxon>
        <taxon>Pentapetalae</taxon>
        <taxon>rosids</taxon>
        <taxon>fabids</taxon>
        <taxon>Fabales</taxon>
        <taxon>Fabaceae</taxon>
        <taxon>Papilionoideae</taxon>
        <taxon>50 kb inversion clade</taxon>
        <taxon>genistoids sensu lato</taxon>
        <taxon>core genistoids</taxon>
        <taxon>Crotalarieae</taxon>
        <taxon>Crotalaria</taxon>
    </lineage>
</organism>
<dbReference type="InterPro" id="IPR015943">
    <property type="entry name" value="WD40/YVTN_repeat-like_dom_sf"/>
</dbReference>
<reference evidence="5 6" key="1">
    <citation type="submission" date="2024-01" db="EMBL/GenBank/DDBJ databases">
        <title>The genomes of 5 underutilized Papilionoideae crops provide insights into root nodulation and disease resistanc.</title>
        <authorList>
            <person name="Yuan L."/>
        </authorList>
    </citation>
    <scope>NUCLEOTIDE SEQUENCE [LARGE SCALE GENOMIC DNA]</scope>
    <source>
        <strain evidence="5">ZHUSHIDOU_FW_LH</strain>
        <tissue evidence="5">Leaf</tissue>
    </source>
</reference>
<dbReference type="InterPro" id="IPR036322">
    <property type="entry name" value="WD40_repeat_dom_sf"/>
</dbReference>
<evidence type="ECO:0000256" key="4">
    <source>
        <dbReference type="SAM" id="MobiDB-lite"/>
    </source>
</evidence>
<dbReference type="InterPro" id="IPR019775">
    <property type="entry name" value="WD40_repeat_CS"/>
</dbReference>
<dbReference type="PANTHER" id="PTHR44376:SF22">
    <property type="entry name" value="TRANSCRIPTIONAL COREPRESSOR LEUNIG_HOMOLOG"/>
    <property type="match status" value="1"/>
</dbReference>
<dbReference type="PROSITE" id="PS50294">
    <property type="entry name" value="WD_REPEATS_REGION"/>
    <property type="match status" value="3"/>
</dbReference>
<name>A0AAN9EEW8_CROPI</name>
<feature type="repeat" description="WD" evidence="3">
    <location>
        <begin position="337"/>
        <end position="369"/>
    </location>
</feature>
<dbReference type="GO" id="GO:0003714">
    <property type="term" value="F:transcription corepressor activity"/>
    <property type="evidence" value="ECO:0007669"/>
    <property type="project" value="InterPro"/>
</dbReference>
<feature type="repeat" description="WD" evidence="3">
    <location>
        <begin position="295"/>
        <end position="336"/>
    </location>
</feature>
<proteinExistence type="predicted"/>
<sequence length="577" mass="63434">MAQEAFRTEAKVSTDPIGIDAPGDFLYQWWSVFWDLTNARTGCDHSEFASAYIESQRTKEQERLLQMQQLQLMQQSSAQLRQRDRNQPALGGSFNPMNCEGMKGQPPTSELAMKMYEDRMKQSNPMATPNPIGANMMALPKSETSHQGHLVHGNMSTALQQIQNNRHSKQHSSSRAANRIATGITTGPSSSLQPLARTPGDGIMTSSSLQHVNNVQKSVMVCGTEGTRGLASSSTSLLKNMEQLGNGNLDDDVESFLLNNGEDCGNPNGAIKQSQPTEQQNETSKGFTFAEFGYIRTSYSKITCCHFSSDGKFLASAGHDNKVVLWNMNTMKTESTPEEHKSVISDVRFRPNSFQFATACMDKSVRLWDATNLSYCVQEYNGHGSAVMSLDFHPKKTDLFCFTDSENEIRYWNMTTSSFTSVLRGGNAQVRFQPGEGKVLAAAYDKGVSIFEVETGKKIYSLQGHPEAVSYICWNANGDVLASVSHNLVKIWSLASGDCIEGLSTSYGNQYHSCVFHPSYSTSLVIGGTSSLELWDMAEKKTMTIPAHDNIISSLVQSPATGMVASASHDGIVKLWK</sequence>
<gene>
    <name evidence="5" type="ORF">RIF29_29372</name>
</gene>
<protein>
    <submittedName>
        <fullName evidence="5">Uncharacterized protein</fullName>
    </submittedName>
</protein>
<dbReference type="Gene3D" id="2.130.10.10">
    <property type="entry name" value="YVTN repeat-like/Quinoprotein amine dehydrogenase"/>
    <property type="match status" value="2"/>
</dbReference>
<evidence type="ECO:0000313" key="6">
    <source>
        <dbReference type="Proteomes" id="UP001372338"/>
    </source>
</evidence>
<dbReference type="SMART" id="SM00320">
    <property type="entry name" value="WD40"/>
    <property type="match status" value="7"/>
</dbReference>
<dbReference type="CDD" id="cd00200">
    <property type="entry name" value="WD40"/>
    <property type="match status" value="1"/>
</dbReference>
<dbReference type="PROSITE" id="PS50082">
    <property type="entry name" value="WD_REPEATS_2"/>
    <property type="match status" value="4"/>
</dbReference>
<dbReference type="InterPro" id="IPR044716">
    <property type="entry name" value="LEUNIG-like"/>
</dbReference>